<dbReference type="EMBL" id="JAUTXU010000227">
    <property type="protein sequence ID" value="KAK3697371.1"/>
    <property type="molecule type" value="Genomic_DNA"/>
</dbReference>
<name>A0ACC3MJQ6_9PEZI</name>
<proteinExistence type="predicted"/>
<sequence length="678" mass="75408">MVLLKQALIAAAACIASTAAVTIDVGASGGNATGYGQTRYGFLHEDINNSGDGGIYAELIRNRAFQYSRKYPVSLDAYRPINGAKLSIQMLDEPLSHALPASMRVRGHAGKGAVGFQNEGYWGMDVKRQTYTGSFWVRGHYEGSFTASLRSNLTDAVFGSTKIKSKSVAGEWVEHKYELVPKKDAPNSNNTLAITFDPAGTNSGHLDFNLISLFPPTFKNRRNGLRIDLAEALLEFNPSVIRFPGGNMLEGNTNRSYWDWKDSIGPLRYRPGFAGVWDYQQTHGLGLVEYLEWAEDFDCEFVVAVYAGLSLNGDITPRSDLQPFIDDALNEIEFIRGPADSPWGARRAELGHPEPFKLEYVEVGNEDWLAGGLKGWDTYRKYRFPLFQKAIQAAYPDIEVLYSGATTDGFPQTHSFPQDAIGDYHPYREPDWLVREYNRFDNETLRHIVGEVAAVHVNGGIRWEGDLYDFPWWIGTVGEAISMIGYERNADRVLGTFFAPVLRNMNRWQWSITLIQFAADPELTTRSTSWYIWSMFARHPITETLPVSSEAGFGPVYYGAGRDSTRDRALVWKGAVYNTTNNADVPIKVAFEGVEAGTKAQLSMATQPDADPWAYNDPFTGVNVVDVTRRVVTANAEGAFEFVMPELSVAVLDTDVGDGGGKRRRELPGKPPGFRPVQ</sequence>
<gene>
    <name evidence="1" type="ORF">LTR37_017516</name>
</gene>
<organism evidence="1 2">
    <name type="scientific">Vermiconidia calcicola</name>
    <dbReference type="NCBI Taxonomy" id="1690605"/>
    <lineage>
        <taxon>Eukaryota</taxon>
        <taxon>Fungi</taxon>
        <taxon>Dikarya</taxon>
        <taxon>Ascomycota</taxon>
        <taxon>Pezizomycotina</taxon>
        <taxon>Dothideomycetes</taxon>
        <taxon>Dothideomycetidae</taxon>
        <taxon>Mycosphaerellales</taxon>
        <taxon>Extremaceae</taxon>
        <taxon>Vermiconidia</taxon>
    </lineage>
</organism>
<reference evidence="1" key="1">
    <citation type="submission" date="2023-07" db="EMBL/GenBank/DDBJ databases">
        <title>Black Yeasts Isolated from many extreme environments.</title>
        <authorList>
            <person name="Coleine C."/>
            <person name="Stajich J.E."/>
            <person name="Selbmann L."/>
        </authorList>
    </citation>
    <scope>NUCLEOTIDE SEQUENCE</scope>
    <source>
        <strain evidence="1">CCFEE 5714</strain>
    </source>
</reference>
<comment type="caution">
    <text evidence="1">The sequence shown here is derived from an EMBL/GenBank/DDBJ whole genome shotgun (WGS) entry which is preliminary data.</text>
</comment>
<keyword evidence="2" id="KW-1185">Reference proteome</keyword>
<protein>
    <submittedName>
        <fullName evidence="1">Uncharacterized protein</fullName>
    </submittedName>
</protein>
<dbReference type="Proteomes" id="UP001281147">
    <property type="component" value="Unassembled WGS sequence"/>
</dbReference>
<evidence type="ECO:0000313" key="1">
    <source>
        <dbReference type="EMBL" id="KAK3697371.1"/>
    </source>
</evidence>
<evidence type="ECO:0000313" key="2">
    <source>
        <dbReference type="Proteomes" id="UP001281147"/>
    </source>
</evidence>
<accession>A0ACC3MJQ6</accession>